<reference evidence="2" key="1">
    <citation type="journal article" date="2016" name="Front. Microbiol.">
        <title>Genome Sequence of the Piezophilic, Mesophilic Sulfate-Reducing Bacterium Desulfovibrio indicus J2T.</title>
        <authorList>
            <person name="Cao J."/>
            <person name="Maignien L."/>
            <person name="Shao Z."/>
            <person name="Alain K."/>
            <person name="Jebbar M."/>
        </authorList>
    </citation>
    <scope>NUCLEOTIDE SEQUENCE</scope>
    <source>
        <strain evidence="2">NBRC 103626</strain>
    </source>
</reference>
<dbReference type="CDD" id="cd06260">
    <property type="entry name" value="DUF820-like"/>
    <property type="match status" value="1"/>
</dbReference>
<proteinExistence type="predicted"/>
<accession>A0AA37HQP8</accession>
<dbReference type="InterPro" id="IPR011335">
    <property type="entry name" value="Restrct_endonuc-II-like"/>
</dbReference>
<feature type="domain" description="Putative restriction endonuclease" evidence="1">
    <location>
        <begin position="4"/>
        <end position="165"/>
    </location>
</feature>
<dbReference type="SUPFAM" id="SSF52980">
    <property type="entry name" value="Restriction endonuclease-like"/>
    <property type="match status" value="1"/>
</dbReference>
<dbReference type="Proteomes" id="UP001055108">
    <property type="component" value="Unassembled WGS sequence"/>
</dbReference>
<dbReference type="PANTHER" id="PTHR36558:SF1">
    <property type="entry name" value="RESTRICTION ENDONUCLEASE DOMAIN-CONTAINING PROTEIN-RELATED"/>
    <property type="match status" value="1"/>
</dbReference>
<gene>
    <name evidence="2" type="ORF">NBEOAGPD_3192</name>
</gene>
<evidence type="ECO:0000313" key="2">
    <source>
        <dbReference type="EMBL" id="GJD79961.1"/>
    </source>
</evidence>
<dbReference type="Gene3D" id="3.90.1570.10">
    <property type="entry name" value="tt1808, chain A"/>
    <property type="match status" value="1"/>
</dbReference>
<protein>
    <recommendedName>
        <fullName evidence="1">Putative restriction endonuclease domain-containing protein</fullName>
    </recommendedName>
</protein>
<evidence type="ECO:0000259" key="1">
    <source>
        <dbReference type="Pfam" id="PF05685"/>
    </source>
</evidence>
<name>A0AA37HQP8_9HYPH</name>
<sequence>MTADEFLVWAEGRPGRYELDAGAVVTMSPQRARHARAKSRVQRALERALERGNLSCEAFADGMTVRVDRETVYEPDALVQCGAYIDEDAIEIADPIVVVEILSPSTRSIDSGEKLTGYFRIPSVQHYLIVDAVKRLIIHHRRGDGDLIETRIVAEGMLRLDPPGLDLDLAGLFPARPPA</sequence>
<dbReference type="AlphaFoldDB" id="A0AA37HQP8"/>
<keyword evidence="3" id="KW-1185">Reference proteome</keyword>
<dbReference type="PANTHER" id="PTHR36558">
    <property type="entry name" value="GLR1098 PROTEIN"/>
    <property type="match status" value="1"/>
</dbReference>
<dbReference type="EMBL" id="BPQM01000078">
    <property type="protein sequence ID" value="GJD79961.1"/>
    <property type="molecule type" value="Genomic_DNA"/>
</dbReference>
<dbReference type="InterPro" id="IPR008538">
    <property type="entry name" value="Uma2"/>
</dbReference>
<dbReference type="RefSeq" id="WP_238303841.1">
    <property type="nucleotide sequence ID" value="NZ_BPQM01000078.1"/>
</dbReference>
<dbReference type="InterPro" id="IPR012296">
    <property type="entry name" value="Nuclease_put_TT1808"/>
</dbReference>
<evidence type="ECO:0000313" key="3">
    <source>
        <dbReference type="Proteomes" id="UP001055108"/>
    </source>
</evidence>
<reference evidence="2" key="2">
    <citation type="submission" date="2021-08" db="EMBL/GenBank/DDBJ databases">
        <authorList>
            <person name="Tani A."/>
            <person name="Ola A."/>
            <person name="Ogura Y."/>
            <person name="Katsura K."/>
            <person name="Hayashi T."/>
        </authorList>
    </citation>
    <scope>NUCLEOTIDE SEQUENCE</scope>
    <source>
        <strain evidence="2">NBRC 103626</strain>
    </source>
</reference>
<organism evidence="2 3">
    <name type="scientific">Methylobacterium gregans</name>
    <dbReference type="NCBI Taxonomy" id="374424"/>
    <lineage>
        <taxon>Bacteria</taxon>
        <taxon>Pseudomonadati</taxon>
        <taxon>Pseudomonadota</taxon>
        <taxon>Alphaproteobacteria</taxon>
        <taxon>Hyphomicrobiales</taxon>
        <taxon>Methylobacteriaceae</taxon>
        <taxon>Methylobacterium</taxon>
    </lineage>
</organism>
<comment type="caution">
    <text evidence="2">The sequence shown here is derived from an EMBL/GenBank/DDBJ whole genome shotgun (WGS) entry which is preliminary data.</text>
</comment>
<dbReference type="Pfam" id="PF05685">
    <property type="entry name" value="Uma2"/>
    <property type="match status" value="1"/>
</dbReference>